<gene>
    <name evidence="2" type="ORF">Sradi_0685800</name>
</gene>
<dbReference type="Pfam" id="PF07727">
    <property type="entry name" value="RVT_2"/>
    <property type="match status" value="1"/>
</dbReference>
<reference evidence="2" key="1">
    <citation type="submission" date="2020-06" db="EMBL/GenBank/DDBJ databases">
        <authorList>
            <person name="Li T."/>
            <person name="Hu X."/>
            <person name="Zhang T."/>
            <person name="Song X."/>
            <person name="Zhang H."/>
            <person name="Dai N."/>
            <person name="Sheng W."/>
            <person name="Hou X."/>
            <person name="Wei L."/>
        </authorList>
    </citation>
    <scope>NUCLEOTIDE SEQUENCE</scope>
    <source>
        <strain evidence="2">G02</strain>
        <tissue evidence="2">Leaf</tissue>
    </source>
</reference>
<feature type="domain" description="Reverse transcriptase Ty1/copia-type" evidence="1">
    <location>
        <begin position="23"/>
        <end position="78"/>
    </location>
</feature>
<organism evidence="2">
    <name type="scientific">Sesamum radiatum</name>
    <name type="common">Black benniseed</name>
    <dbReference type="NCBI Taxonomy" id="300843"/>
    <lineage>
        <taxon>Eukaryota</taxon>
        <taxon>Viridiplantae</taxon>
        <taxon>Streptophyta</taxon>
        <taxon>Embryophyta</taxon>
        <taxon>Tracheophyta</taxon>
        <taxon>Spermatophyta</taxon>
        <taxon>Magnoliopsida</taxon>
        <taxon>eudicotyledons</taxon>
        <taxon>Gunneridae</taxon>
        <taxon>Pentapetalae</taxon>
        <taxon>asterids</taxon>
        <taxon>lamiids</taxon>
        <taxon>Lamiales</taxon>
        <taxon>Pedaliaceae</taxon>
        <taxon>Sesamum</taxon>
    </lineage>
</organism>
<sequence>MSDIDSDKWLVTMKFEMDSMCSNQVWTLVDPPKDVRPVGCKWVYKRKLRANGEVTVFNTKLVAKGYTQQLRIDFEETYYQYPWPSPFGYYLP</sequence>
<evidence type="ECO:0000313" key="2">
    <source>
        <dbReference type="EMBL" id="KAL0430598.1"/>
    </source>
</evidence>
<proteinExistence type="predicted"/>
<reference evidence="2" key="2">
    <citation type="journal article" date="2024" name="Plant">
        <title>Genomic evolution and insights into agronomic trait innovations of Sesamum species.</title>
        <authorList>
            <person name="Miao H."/>
            <person name="Wang L."/>
            <person name="Qu L."/>
            <person name="Liu H."/>
            <person name="Sun Y."/>
            <person name="Le M."/>
            <person name="Wang Q."/>
            <person name="Wei S."/>
            <person name="Zheng Y."/>
            <person name="Lin W."/>
            <person name="Duan Y."/>
            <person name="Cao H."/>
            <person name="Xiong S."/>
            <person name="Wang X."/>
            <person name="Wei L."/>
            <person name="Li C."/>
            <person name="Ma Q."/>
            <person name="Ju M."/>
            <person name="Zhao R."/>
            <person name="Li G."/>
            <person name="Mu C."/>
            <person name="Tian Q."/>
            <person name="Mei H."/>
            <person name="Zhang T."/>
            <person name="Gao T."/>
            <person name="Zhang H."/>
        </authorList>
    </citation>
    <scope>NUCLEOTIDE SEQUENCE</scope>
    <source>
        <strain evidence="2">G02</strain>
    </source>
</reference>
<dbReference type="EMBL" id="JACGWJ010000003">
    <property type="protein sequence ID" value="KAL0430598.1"/>
    <property type="molecule type" value="Genomic_DNA"/>
</dbReference>
<comment type="caution">
    <text evidence="2">The sequence shown here is derived from an EMBL/GenBank/DDBJ whole genome shotgun (WGS) entry which is preliminary data.</text>
</comment>
<accession>A0AAW2VMU5</accession>
<dbReference type="InterPro" id="IPR013103">
    <property type="entry name" value="RVT_2"/>
</dbReference>
<protein>
    <recommendedName>
        <fullName evidence="1">Reverse transcriptase Ty1/copia-type domain-containing protein</fullName>
    </recommendedName>
</protein>
<evidence type="ECO:0000259" key="1">
    <source>
        <dbReference type="Pfam" id="PF07727"/>
    </source>
</evidence>
<dbReference type="AlphaFoldDB" id="A0AAW2VMU5"/>
<name>A0AAW2VMU5_SESRA</name>